<gene>
    <name evidence="2" type="primary">7</name>
    <name evidence="2" type="ORF">PBI_XULA_7</name>
</gene>
<evidence type="ECO:0000313" key="2">
    <source>
        <dbReference type="EMBL" id="QFG11080.1"/>
    </source>
</evidence>
<name>A0A5J6TJT9_9CAUD</name>
<protein>
    <recommendedName>
        <fullName evidence="4">Head-to-tail connector protein</fullName>
    </recommendedName>
</protein>
<evidence type="ECO:0000256" key="1">
    <source>
        <dbReference type="SAM" id="MobiDB-lite"/>
    </source>
</evidence>
<accession>A0A5J6TJT9</accession>
<dbReference type="GeneID" id="65122089"/>
<reference evidence="2 3" key="1">
    <citation type="submission" date="2019-07" db="EMBL/GenBank/DDBJ databases">
        <authorList>
            <person name="Aull H.A."/>
            <person name="Stoner T.H."/>
            <person name="Garlena R.A."/>
            <person name="Russell D.A."/>
            <person name="Pope W.H."/>
            <person name="Jacobs-Sera D."/>
            <person name="Hatfull G.F."/>
        </authorList>
    </citation>
    <scope>NUCLEOTIDE SEQUENCE [LARGE SCALE GENOMIC DNA]</scope>
</reference>
<feature type="compositionally biased region" description="Low complexity" evidence="1">
    <location>
        <begin position="75"/>
        <end position="84"/>
    </location>
</feature>
<evidence type="ECO:0000313" key="3">
    <source>
        <dbReference type="Proteomes" id="UP000326015"/>
    </source>
</evidence>
<sequence length="92" mass="9730">MSIVRAKEAFAYFGRDRVSRIVKPGDLFDDSDEAVQGREKLFEPVEVTAARRAGVETATAEPGELRSIGKRPKKTTAPAPAQPGDGDGGTGA</sequence>
<proteinExistence type="predicted"/>
<keyword evidence="3" id="KW-1185">Reference proteome</keyword>
<organism evidence="2 3">
    <name type="scientific">Mycobacterium phage Xula</name>
    <dbReference type="NCBI Taxonomy" id="2599884"/>
    <lineage>
        <taxon>Viruses</taxon>
        <taxon>Duplodnaviria</taxon>
        <taxon>Heunggongvirae</taxon>
        <taxon>Uroviricota</taxon>
        <taxon>Caudoviricetes</taxon>
        <taxon>Chebruvirinae</taxon>
        <taxon>Brujitavirus</taxon>
        <taxon>Brujitavirus xula</taxon>
    </lineage>
</organism>
<dbReference type="Proteomes" id="UP000326015">
    <property type="component" value="Segment"/>
</dbReference>
<feature type="region of interest" description="Disordered" evidence="1">
    <location>
        <begin position="54"/>
        <end position="92"/>
    </location>
</feature>
<dbReference type="KEGG" id="vg:65122089"/>
<dbReference type="RefSeq" id="YP_010104147.1">
    <property type="nucleotide sequence ID" value="NC_055815.1"/>
</dbReference>
<dbReference type="EMBL" id="MN234195">
    <property type="protein sequence ID" value="QFG11080.1"/>
    <property type="molecule type" value="Genomic_DNA"/>
</dbReference>
<evidence type="ECO:0008006" key="4">
    <source>
        <dbReference type="Google" id="ProtNLM"/>
    </source>
</evidence>